<dbReference type="EMBL" id="CP090145">
    <property type="protein sequence ID" value="UOX34757.1"/>
    <property type="molecule type" value="Genomic_DNA"/>
</dbReference>
<evidence type="ECO:0000313" key="1">
    <source>
        <dbReference type="EMBL" id="UOX34757.1"/>
    </source>
</evidence>
<protein>
    <recommendedName>
        <fullName evidence="3">Lipocalin-like domain-containing protein</fullName>
    </recommendedName>
</protein>
<dbReference type="Proteomes" id="UP000830454">
    <property type="component" value="Chromosome"/>
</dbReference>
<reference evidence="1" key="1">
    <citation type="submission" date="2021-12" db="EMBL/GenBank/DDBJ databases">
        <authorList>
            <person name="Cha I.-T."/>
            <person name="Lee K.-E."/>
            <person name="Park S.-J."/>
        </authorList>
    </citation>
    <scope>NUCLEOTIDE SEQUENCE</scope>
    <source>
        <strain evidence="1">YSM-43</strain>
    </source>
</reference>
<organism evidence="1 2">
    <name type="scientific">Flavobacterium sediminilitoris</name>
    <dbReference type="NCBI Taxonomy" id="2024526"/>
    <lineage>
        <taxon>Bacteria</taxon>
        <taxon>Pseudomonadati</taxon>
        <taxon>Bacteroidota</taxon>
        <taxon>Flavobacteriia</taxon>
        <taxon>Flavobacteriales</taxon>
        <taxon>Flavobacteriaceae</taxon>
        <taxon>Flavobacterium</taxon>
    </lineage>
</organism>
<name>A0ABY4HR25_9FLAO</name>
<gene>
    <name evidence="1" type="ORF">LXD69_04435</name>
</gene>
<evidence type="ECO:0008006" key="3">
    <source>
        <dbReference type="Google" id="ProtNLM"/>
    </source>
</evidence>
<dbReference type="RefSeq" id="WP_246917814.1">
    <property type="nucleotide sequence ID" value="NZ_CP090145.1"/>
</dbReference>
<sequence length="153" mass="17971">MKLVYKYLAFFSVGFMLFLALISVAKSPEKIIEGKWEELIWEYEKVDTNEHSNYSFNSISNYVKNMISENLVIHQAEQWKFFPNGKLILEGNGYSKQVSWCMKGRGNILEIKYDNQNVEHYNVTELSKDKMILNFDTDVHARGIARLTFKKIK</sequence>
<keyword evidence="2" id="KW-1185">Reference proteome</keyword>
<accession>A0ABY4HR25</accession>
<reference evidence="1" key="2">
    <citation type="submission" date="2022-04" db="EMBL/GenBank/DDBJ databases">
        <title>Complete Genome Sequence of Flavobacterium sediminilitoris YSM-43, Isolated from a Tidal Sediment.</title>
        <authorList>
            <person name="Lee P.A."/>
        </authorList>
    </citation>
    <scope>NUCLEOTIDE SEQUENCE</scope>
    <source>
        <strain evidence="1">YSM-43</strain>
    </source>
</reference>
<proteinExistence type="predicted"/>
<evidence type="ECO:0000313" key="2">
    <source>
        <dbReference type="Proteomes" id="UP000830454"/>
    </source>
</evidence>